<protein>
    <submittedName>
        <fullName evidence="6">Aldehyde dehydrogenase</fullName>
    </submittedName>
</protein>
<dbReference type="InterPro" id="IPR016161">
    <property type="entry name" value="Ald_DH/histidinol_DH"/>
</dbReference>
<dbReference type="Gene3D" id="3.40.605.10">
    <property type="entry name" value="Aldehyde Dehydrogenase, Chain A, domain 1"/>
    <property type="match status" value="1"/>
</dbReference>
<evidence type="ECO:0000256" key="3">
    <source>
        <dbReference type="PROSITE-ProRule" id="PRU10007"/>
    </source>
</evidence>
<proteinExistence type="inferred from homology"/>
<dbReference type="EMBL" id="AVPK01000007">
    <property type="protein sequence ID" value="KGN37058.1"/>
    <property type="molecule type" value="Genomic_DNA"/>
</dbReference>
<dbReference type="InterPro" id="IPR015590">
    <property type="entry name" value="Aldehyde_DH_dom"/>
</dbReference>
<evidence type="ECO:0000313" key="7">
    <source>
        <dbReference type="Proteomes" id="UP000030011"/>
    </source>
</evidence>
<dbReference type="InterPro" id="IPR016163">
    <property type="entry name" value="Ald_DH_C"/>
</dbReference>
<dbReference type="STRING" id="1385521.N803_16715"/>
<dbReference type="FunFam" id="3.40.605.10:FF:000007">
    <property type="entry name" value="NAD/NADP-dependent betaine aldehyde dehydrogenase"/>
    <property type="match status" value="1"/>
</dbReference>
<dbReference type="Gene3D" id="3.40.309.10">
    <property type="entry name" value="Aldehyde Dehydrogenase, Chain A, domain 2"/>
    <property type="match status" value="1"/>
</dbReference>
<comment type="caution">
    <text evidence="6">The sequence shown here is derived from an EMBL/GenBank/DDBJ whole genome shotgun (WGS) entry which is preliminary data.</text>
</comment>
<dbReference type="Proteomes" id="UP000030011">
    <property type="component" value="Unassembled WGS sequence"/>
</dbReference>
<feature type="active site" evidence="3">
    <location>
        <position position="229"/>
    </location>
</feature>
<dbReference type="InterPro" id="IPR029510">
    <property type="entry name" value="Ald_DH_CS_GLU"/>
</dbReference>
<dbReference type="PANTHER" id="PTHR11699">
    <property type="entry name" value="ALDEHYDE DEHYDROGENASE-RELATED"/>
    <property type="match status" value="1"/>
</dbReference>
<evidence type="ECO:0000256" key="4">
    <source>
        <dbReference type="RuleBase" id="RU003345"/>
    </source>
</evidence>
<feature type="domain" description="Aldehyde dehydrogenase" evidence="5">
    <location>
        <begin position="3"/>
        <end position="451"/>
    </location>
</feature>
<dbReference type="AlphaFoldDB" id="A0A0A0JJ06"/>
<evidence type="ECO:0000256" key="1">
    <source>
        <dbReference type="ARBA" id="ARBA00009986"/>
    </source>
</evidence>
<accession>A0A0A0JJ06</accession>
<dbReference type="InterPro" id="IPR016160">
    <property type="entry name" value="Ald_DH_CS_CYS"/>
</dbReference>
<keyword evidence="2 4" id="KW-0560">Oxidoreductase</keyword>
<dbReference type="FunFam" id="3.40.309.10:FF:000009">
    <property type="entry name" value="Aldehyde dehydrogenase A"/>
    <property type="match status" value="1"/>
</dbReference>
<dbReference type="PROSITE" id="PS00070">
    <property type="entry name" value="ALDEHYDE_DEHYDR_CYS"/>
    <property type="match status" value="1"/>
</dbReference>
<keyword evidence="7" id="KW-1185">Reference proteome</keyword>
<dbReference type="InterPro" id="IPR016162">
    <property type="entry name" value="Ald_DH_N"/>
</dbReference>
<name>A0A0A0JJ06_9MICO</name>
<gene>
    <name evidence="6" type="ORF">N803_16715</name>
</gene>
<dbReference type="eggNOG" id="COG1012">
    <property type="taxonomic scope" value="Bacteria"/>
</dbReference>
<reference evidence="6 7" key="1">
    <citation type="submission" date="2013-08" db="EMBL/GenBank/DDBJ databases">
        <title>The genome sequence of Knoellia subterranea.</title>
        <authorList>
            <person name="Zhu W."/>
            <person name="Wang G."/>
        </authorList>
    </citation>
    <scope>NUCLEOTIDE SEQUENCE [LARGE SCALE GENOMIC DNA]</scope>
    <source>
        <strain evidence="6 7">KCTC 19937</strain>
    </source>
</reference>
<dbReference type="CDD" id="cd07078">
    <property type="entry name" value="ALDH"/>
    <property type="match status" value="1"/>
</dbReference>
<evidence type="ECO:0000259" key="5">
    <source>
        <dbReference type="Pfam" id="PF00171"/>
    </source>
</evidence>
<dbReference type="SUPFAM" id="SSF53720">
    <property type="entry name" value="ALDH-like"/>
    <property type="match status" value="1"/>
</dbReference>
<dbReference type="Pfam" id="PF00171">
    <property type="entry name" value="Aldedh"/>
    <property type="match status" value="1"/>
</dbReference>
<organism evidence="6 7">
    <name type="scientific">Knoellia subterranea KCTC 19937</name>
    <dbReference type="NCBI Taxonomy" id="1385521"/>
    <lineage>
        <taxon>Bacteria</taxon>
        <taxon>Bacillati</taxon>
        <taxon>Actinomycetota</taxon>
        <taxon>Actinomycetes</taxon>
        <taxon>Micrococcales</taxon>
        <taxon>Intrasporangiaceae</taxon>
        <taxon>Knoellia</taxon>
    </lineage>
</organism>
<dbReference type="RefSeq" id="WP_035905965.1">
    <property type="nucleotide sequence ID" value="NZ_AVPK01000007.1"/>
</dbReference>
<sequence length="457" mass="48823">MTTHDVINPATEETVRSIDLVGVEETDEAVARAVEVGPTWRALAPADRGRLLRRFSEVVDEHLEELAQLEVTNAGHTIGNARWEAGNVRDVLAYYSAAPERLFGRQIPVAGGLDVTFKEPLGVVSVIVPWNFPMPIAGWGFAPALAAGNTVVLKPAELTPLTAMRLGELALEAGIPEGVFTVLPGKGSVVGERFVTHPDVRKVCFTGSTAVGQGIMRKAADQLKRVTLELGGKSANIVFADADVEAAAAAAPMSFLDNAGQDCCARTRILVQRTVFDAFMERFEAAIKDVSVGDPGDESTQMGPLVSAGQRETVRGFVDDSDETVDIAFRGSAPEGTGYWYPPTVVLPTSTRDRVWRDEIFGPVVGVMPFDDEADALAKANDTAYGLSGSIWTRDVGRAIRVSRAVEAGNLSVNSHSSVRYSTPFGGFKSSGIGRELGPDALDAFTEVKNVFISTDN</sequence>
<evidence type="ECO:0000256" key="2">
    <source>
        <dbReference type="ARBA" id="ARBA00023002"/>
    </source>
</evidence>
<evidence type="ECO:0000313" key="6">
    <source>
        <dbReference type="EMBL" id="KGN37058.1"/>
    </source>
</evidence>
<comment type="similarity">
    <text evidence="1 4">Belongs to the aldehyde dehydrogenase family.</text>
</comment>
<dbReference type="OrthoDB" id="3954161at2"/>
<dbReference type="GO" id="GO:0016620">
    <property type="term" value="F:oxidoreductase activity, acting on the aldehyde or oxo group of donors, NAD or NADP as acceptor"/>
    <property type="evidence" value="ECO:0007669"/>
    <property type="project" value="InterPro"/>
</dbReference>
<dbReference type="PROSITE" id="PS00687">
    <property type="entry name" value="ALDEHYDE_DEHYDR_GLU"/>
    <property type="match status" value="1"/>
</dbReference>